<name>A0AAE0BAW7_9CHLO</name>
<sequence length="231" mass="25285">MDSAVSTHFVQHYMVTPPLLQASSQLAKRVCQSLPPSTPSLPRFIRHQQEVMQQQPICDEQEFEINDVELDLRVTLTRKKTHEFLLQRFGCYVTVKGSFVPPGGTPPAGEKPLHLLVKAGPQAVEGVEPAMTHLRDYVDHHKKACVTPVPVTPLPTQQPLVPHEAIMQKLKLEGLKLKLESCFAEVSKGSTDGDLSCFVDKVGTGGVARKGEHRCDLSCFVDKVGSTGGVA</sequence>
<dbReference type="Pfam" id="PF23469">
    <property type="entry name" value="KH_12"/>
    <property type="match status" value="1"/>
</dbReference>
<reference evidence="2 3" key="1">
    <citation type="journal article" date="2015" name="Genome Biol. Evol.">
        <title>Comparative Genomics of a Bacterivorous Green Alga Reveals Evolutionary Causalities and Consequences of Phago-Mixotrophic Mode of Nutrition.</title>
        <authorList>
            <person name="Burns J.A."/>
            <person name="Paasch A."/>
            <person name="Narechania A."/>
            <person name="Kim E."/>
        </authorList>
    </citation>
    <scope>NUCLEOTIDE SEQUENCE [LARGE SCALE GENOMIC DNA]</scope>
    <source>
        <strain evidence="2 3">PLY_AMNH</strain>
    </source>
</reference>
<evidence type="ECO:0000259" key="1">
    <source>
        <dbReference type="Pfam" id="PF23469"/>
    </source>
</evidence>
<organism evidence="2 3">
    <name type="scientific">Cymbomonas tetramitiformis</name>
    <dbReference type="NCBI Taxonomy" id="36881"/>
    <lineage>
        <taxon>Eukaryota</taxon>
        <taxon>Viridiplantae</taxon>
        <taxon>Chlorophyta</taxon>
        <taxon>Pyramimonadophyceae</taxon>
        <taxon>Pyramimonadales</taxon>
        <taxon>Pyramimonadaceae</taxon>
        <taxon>Cymbomonas</taxon>
    </lineage>
</organism>
<keyword evidence="3" id="KW-1185">Reference proteome</keyword>
<evidence type="ECO:0000313" key="3">
    <source>
        <dbReference type="Proteomes" id="UP001190700"/>
    </source>
</evidence>
<dbReference type="EMBL" id="LGRX02035818">
    <property type="protein sequence ID" value="KAK3233042.1"/>
    <property type="molecule type" value="Genomic_DNA"/>
</dbReference>
<evidence type="ECO:0000313" key="2">
    <source>
        <dbReference type="EMBL" id="KAK3233042.1"/>
    </source>
</evidence>
<protein>
    <recommendedName>
        <fullName evidence="1">ATP-dependent RNA helicase PRP5/DDX46/KHDC4 KH domain-containing protein</fullName>
    </recommendedName>
</protein>
<dbReference type="AlphaFoldDB" id="A0AAE0BAW7"/>
<dbReference type="InterPro" id="IPR056149">
    <property type="entry name" value="PRP5/DDX46/KHDC4_KH"/>
</dbReference>
<dbReference type="Proteomes" id="UP001190700">
    <property type="component" value="Unassembled WGS sequence"/>
</dbReference>
<feature type="domain" description="ATP-dependent RNA helicase PRP5/DDX46/KHDC4 KH" evidence="1">
    <location>
        <begin position="61"/>
        <end position="125"/>
    </location>
</feature>
<comment type="caution">
    <text evidence="2">The sequence shown here is derived from an EMBL/GenBank/DDBJ whole genome shotgun (WGS) entry which is preliminary data.</text>
</comment>
<gene>
    <name evidence="2" type="ORF">CYMTET_56658</name>
</gene>
<proteinExistence type="predicted"/>
<accession>A0AAE0BAW7</accession>